<dbReference type="PANTHER" id="PTHR18934">
    <property type="entry name" value="ATP-DEPENDENT RNA HELICASE"/>
    <property type="match status" value="1"/>
</dbReference>
<dbReference type="PANTHER" id="PTHR18934:SF91">
    <property type="entry name" value="PRE-MRNA-SPLICING FACTOR ATP-DEPENDENT RNA HELICASE PRP16"/>
    <property type="match status" value="1"/>
</dbReference>
<keyword evidence="1" id="KW-0547">Nucleotide-binding</keyword>
<dbReference type="VEuPathDB" id="FungiDB:H257_18436"/>
<evidence type="ECO:0000256" key="2">
    <source>
        <dbReference type="ARBA" id="ARBA00022801"/>
    </source>
</evidence>
<dbReference type="GO" id="GO:0003968">
    <property type="term" value="F:RNA-directed RNA polymerase activity"/>
    <property type="evidence" value="ECO:0007669"/>
    <property type="project" value="InterPro"/>
</dbReference>
<dbReference type="EMBL" id="QUTF01016769">
    <property type="protein sequence ID" value="RHZ05922.1"/>
    <property type="molecule type" value="Genomic_DNA"/>
</dbReference>
<dbReference type="PROSITE" id="PS00690">
    <property type="entry name" value="DEAH_ATP_HELICASE"/>
    <property type="match status" value="1"/>
</dbReference>
<evidence type="ECO:0000256" key="3">
    <source>
        <dbReference type="ARBA" id="ARBA00022806"/>
    </source>
</evidence>
<dbReference type="CDD" id="cd17917">
    <property type="entry name" value="DEXHc_RHA-like"/>
    <property type="match status" value="1"/>
</dbReference>
<feature type="coiled-coil region" evidence="5">
    <location>
        <begin position="839"/>
        <end position="866"/>
    </location>
</feature>
<keyword evidence="3" id="KW-0347">Helicase</keyword>
<dbReference type="InterPro" id="IPR001650">
    <property type="entry name" value="Helicase_C-like"/>
</dbReference>
<keyword evidence="4" id="KW-0067">ATP-binding</keyword>
<dbReference type="EMBL" id="QUTC01005433">
    <property type="protein sequence ID" value="RHY58119.1"/>
    <property type="molecule type" value="Genomic_DNA"/>
</dbReference>
<evidence type="ECO:0000259" key="8">
    <source>
        <dbReference type="PROSITE" id="PS51194"/>
    </source>
</evidence>
<dbReference type="GO" id="GO:0003723">
    <property type="term" value="F:RNA binding"/>
    <property type="evidence" value="ECO:0007669"/>
    <property type="project" value="TreeGrafter"/>
</dbReference>
<dbReference type="PROSITE" id="PS51194">
    <property type="entry name" value="HELICASE_CTER"/>
    <property type="match status" value="1"/>
</dbReference>
<evidence type="ECO:0000313" key="11">
    <source>
        <dbReference type="Proteomes" id="UP000265716"/>
    </source>
</evidence>
<dbReference type="Pfam" id="PF05183">
    <property type="entry name" value="RdRP"/>
    <property type="match status" value="1"/>
</dbReference>
<evidence type="ECO:0000256" key="4">
    <source>
        <dbReference type="ARBA" id="ARBA00022840"/>
    </source>
</evidence>
<gene>
    <name evidence="10" type="ORF">DYB26_005966</name>
    <name evidence="9" type="ORF">DYB38_004619</name>
</gene>
<keyword evidence="5" id="KW-0175">Coiled coil</keyword>
<feature type="region of interest" description="Disordered" evidence="6">
    <location>
        <begin position="1242"/>
        <end position="1273"/>
    </location>
</feature>
<dbReference type="CDD" id="cd18791">
    <property type="entry name" value="SF2_C_RHA"/>
    <property type="match status" value="1"/>
</dbReference>
<dbReference type="Proteomes" id="UP000286510">
    <property type="component" value="Unassembled WGS sequence"/>
</dbReference>
<dbReference type="Proteomes" id="UP000265716">
    <property type="component" value="Unassembled WGS sequence"/>
</dbReference>
<dbReference type="SMART" id="SM00490">
    <property type="entry name" value="HELICc"/>
    <property type="match status" value="1"/>
</dbReference>
<reference evidence="11 12" key="1">
    <citation type="submission" date="2018-08" db="EMBL/GenBank/DDBJ databases">
        <title>Aphanomyces genome sequencing and annotation.</title>
        <authorList>
            <person name="Minardi D."/>
            <person name="Oidtmann B."/>
            <person name="Van Der Giezen M."/>
            <person name="Studholme D.J."/>
        </authorList>
    </citation>
    <scope>NUCLEOTIDE SEQUENCE [LARGE SCALE GENOMIC DNA]</scope>
    <source>
        <strain evidence="10 12">FDL457</strain>
        <strain evidence="9 11">SA</strain>
    </source>
</reference>
<evidence type="ECO:0000256" key="6">
    <source>
        <dbReference type="SAM" id="MobiDB-lite"/>
    </source>
</evidence>
<dbReference type="SMART" id="SM00487">
    <property type="entry name" value="DEXDc"/>
    <property type="match status" value="1"/>
</dbReference>
<evidence type="ECO:0000256" key="1">
    <source>
        <dbReference type="ARBA" id="ARBA00022741"/>
    </source>
</evidence>
<sequence length="1653" mass="183522">MRVVVVQIRRPADKPDKPTTKSSNKKQVPPASAQKLQVPSTSASEKVPPTSMFEFTEVTSPRTNNYFAKILWPKAQFFEFQFKGMDLSQPEDKLKFCNFLTNIQDTPLPFVRYRLKFLTYTQSHIADNNRACFAASKQSVYNVHSASNLNRLPLSKQAKYSKLLFTQYDEPIRKLANVVVEVVADVTRNNFTFTDGCGTISLDLMVELMESHLSGGDYTNVCAVQCRLPGIKGVLVVDATSPARTLRLRPSMVKLDVLSLLQHSKLRETSSATLFPLLPIVVLKTNESTADHCGYLNDQIIALLLQRGVPASEFEARTQNYIDSVKYMGLDCRYALQCYQFRGLDDSLLRTKCTQLAASSPTQQIKAVHRDVLQVQASAMASLRVSSSSTKKKERLKIPVAKSRLLLGVCDYTNTLGPGECFVQLNESGGDLVLLVGNVAVTRNPCYHPGDIRVLRAVGQCAALDHLVNVVVFSVQGSRPAADEMAGGDLDGDIFFVLWDSHLLPSPGSHPSVAFDYTEASVKGLIQQWATKAMLGPPPFKPANQRKKNTYVTMQHVVDYLVLGASTGRLVGRIDALLLQLQALPPSSSRTEWTNLLNAMFVCGIDQLSDVVDVDSMLRSIERNISRHGAASQSAPSAPHGVGPLLAYIRSLETMEKPPPALALTMFTSSVAKIDLAVDAQDFQNLAQLYLWAVLDVLSDVERQVLKESTIPEVFAAQFQPKLVREVVALLDREKQTLRRTHDALCKREDTRALTRIRTLRSDLDVKTLKARQFKDASWGPKNDERLACARRLHEMRAHVARLVNAADIANTQQTGFFTGYISWLWGSPPPRVPTEAEKNQAQAHIQAMTNQVVQLQLNLKQIEADVETLHRGATALALEAQQTGALLMQEMANFTPAKEEDLLEFMRAFQDQMAMRDQFVHVCTTLSAAAASTNLALLNECLVAEVHMFQTKLPVYKHRASLVSHLQRPSSMLLLVVSETGSGKSTCLPQFYLTEYIARGMVTAAKRFCVVVPRRAAAKNLAKFMASMRNAAVGGGTVGYHVGTHNAAKSDRNVHRTRTLLECVSGGIILGKSISDPWFGQFSVIFVDEVHEESADLYLLLGKLKAARTHHPALKIVFMSAKVDEKRLVEYFGANDMPVETIQGRQHPVTSVHYLSEVDYMSQVIRTVVNLHMTNPVHEFPDVLVFLPRITDIEEAVARIDQEVKAGRIKNLVPLPLHGRVDDAAKDIVLKRNVHHDIAEAPPGVKMSNKCKTRTSHRHPNRPVDLPPSQPLPPLAATPPCRRRVIFATNIAEASLTIPGVGYVVDSGLEVVVSRNVFCGATVHSVGFIARTSVVQRMGRCGREGPGECTHLYSEDQQALFAQTKKASYSDLEHIVLRLVASDTNPFEFDWIEHPGKPQLRFCVDQLVRFRMIDTTSSPWRVTSVGHHASKLLRLGLDLNAVQLLLVARDSDHRFYDRAGNAQDDGSDLADKAAVVIACVEYSSLFRQCAFADMDDIDWDRPSICDNFVNLFEEYRTSGSKKEWAKRLSLPLHAFASIDRRQKDISKQVHSLGNADMVGSSSCRWSWAQCVAAAYPHTRLKLAGFNYIGPEFVMQQSTGEGMGDKSIRLSRDELSRQRLQWSAGKTYVALQVSCHAHNPSALFASFVEEIDD</sequence>
<dbReference type="SUPFAM" id="SSF52540">
    <property type="entry name" value="P-loop containing nucleoside triphosphate hydrolases"/>
    <property type="match status" value="1"/>
</dbReference>
<accession>A0A397D3K9</accession>
<feature type="domain" description="Helicase C-terminal" evidence="8">
    <location>
        <begin position="1193"/>
        <end position="1384"/>
    </location>
</feature>
<dbReference type="InterPro" id="IPR002464">
    <property type="entry name" value="DNA/RNA_helicase_DEAH_CS"/>
</dbReference>
<evidence type="ECO:0000313" key="9">
    <source>
        <dbReference type="EMBL" id="RHY58119.1"/>
    </source>
</evidence>
<proteinExistence type="predicted"/>
<dbReference type="InterPro" id="IPR057596">
    <property type="entry name" value="RDRP_core"/>
</dbReference>
<feature type="compositionally biased region" description="Basic and acidic residues" evidence="6">
    <location>
        <begin position="10"/>
        <end position="19"/>
    </location>
</feature>
<dbReference type="Pfam" id="PF00271">
    <property type="entry name" value="Helicase_C"/>
    <property type="match status" value="1"/>
</dbReference>
<name>A0A397D3K9_APHAT</name>
<comment type="caution">
    <text evidence="9">The sequence shown here is derived from an EMBL/GenBank/DDBJ whole genome shotgun (WGS) entry which is preliminary data.</text>
</comment>
<dbReference type="GO" id="GO:0004386">
    <property type="term" value="F:helicase activity"/>
    <property type="evidence" value="ECO:0007669"/>
    <property type="project" value="UniProtKB-KW"/>
</dbReference>
<keyword evidence="2" id="KW-0378">Hydrolase</keyword>
<dbReference type="InterPro" id="IPR014001">
    <property type="entry name" value="Helicase_ATP-bd"/>
</dbReference>
<evidence type="ECO:0000313" key="10">
    <source>
        <dbReference type="EMBL" id="RHZ05922.1"/>
    </source>
</evidence>
<dbReference type="InterPro" id="IPR027417">
    <property type="entry name" value="P-loop_NTPase"/>
</dbReference>
<dbReference type="GO" id="GO:0005524">
    <property type="term" value="F:ATP binding"/>
    <property type="evidence" value="ECO:0007669"/>
    <property type="project" value="UniProtKB-KW"/>
</dbReference>
<evidence type="ECO:0000259" key="7">
    <source>
        <dbReference type="PROSITE" id="PS51192"/>
    </source>
</evidence>
<evidence type="ECO:0000256" key="5">
    <source>
        <dbReference type="SAM" id="Coils"/>
    </source>
</evidence>
<feature type="region of interest" description="Disordered" evidence="6">
    <location>
        <begin position="1"/>
        <end position="46"/>
    </location>
</feature>
<dbReference type="Gene3D" id="3.40.50.300">
    <property type="entry name" value="P-loop containing nucleotide triphosphate hydrolases"/>
    <property type="match status" value="2"/>
</dbReference>
<feature type="compositionally biased region" description="Polar residues" evidence="6">
    <location>
        <begin position="34"/>
        <end position="44"/>
    </location>
</feature>
<feature type="compositionally biased region" description="Basic residues" evidence="6">
    <location>
        <begin position="1250"/>
        <end position="1262"/>
    </location>
</feature>
<dbReference type="PROSITE" id="PS51192">
    <property type="entry name" value="HELICASE_ATP_BIND_1"/>
    <property type="match status" value="1"/>
</dbReference>
<feature type="domain" description="Helicase ATP-binding" evidence="7">
    <location>
        <begin position="966"/>
        <end position="1142"/>
    </location>
</feature>
<dbReference type="GO" id="GO:0016787">
    <property type="term" value="F:hydrolase activity"/>
    <property type="evidence" value="ECO:0007669"/>
    <property type="project" value="UniProtKB-KW"/>
</dbReference>
<protein>
    <submittedName>
        <fullName evidence="9">Uncharacterized protein</fullName>
    </submittedName>
</protein>
<evidence type="ECO:0000313" key="12">
    <source>
        <dbReference type="Proteomes" id="UP000286510"/>
    </source>
</evidence>
<organism evidence="9 11">
    <name type="scientific">Aphanomyces astaci</name>
    <name type="common">Crayfish plague agent</name>
    <dbReference type="NCBI Taxonomy" id="112090"/>
    <lineage>
        <taxon>Eukaryota</taxon>
        <taxon>Sar</taxon>
        <taxon>Stramenopiles</taxon>
        <taxon>Oomycota</taxon>
        <taxon>Saprolegniomycetes</taxon>
        <taxon>Saprolegniales</taxon>
        <taxon>Verrucalvaceae</taxon>
        <taxon>Aphanomyces</taxon>
    </lineage>
</organism>